<comment type="caution">
    <text evidence="1">The sequence shown here is derived from an EMBL/GenBank/DDBJ whole genome shotgun (WGS) entry which is preliminary data.</text>
</comment>
<reference evidence="1 2" key="1">
    <citation type="journal article" date="2022" name="bioRxiv">
        <title>The genome of the oomycete Peronosclerospora sorghi, a cosmopolitan pathogen of maize and sorghum, is inflated with dispersed pseudogenes.</title>
        <authorList>
            <person name="Fletcher K."/>
            <person name="Martin F."/>
            <person name="Isakeit T."/>
            <person name="Cavanaugh K."/>
            <person name="Magill C."/>
            <person name="Michelmore R."/>
        </authorList>
    </citation>
    <scope>NUCLEOTIDE SEQUENCE [LARGE SCALE GENOMIC DNA]</scope>
    <source>
        <strain evidence="1">P6</strain>
    </source>
</reference>
<proteinExistence type="predicted"/>
<accession>A0ACC0WQ83</accession>
<name>A0ACC0WQ83_9STRA</name>
<dbReference type="EMBL" id="CM047589">
    <property type="protein sequence ID" value="KAI9920058.1"/>
    <property type="molecule type" value="Genomic_DNA"/>
</dbReference>
<evidence type="ECO:0000313" key="2">
    <source>
        <dbReference type="Proteomes" id="UP001163321"/>
    </source>
</evidence>
<sequence>MTQEKARRRSLPSRSFLSPTPACTHPNEAQQLTLSGHKPQLKAARKVPLNDRTPRSRVPNARRVLADISNTTSDVAWPKTPTRKLDFHTPKKAPVPPSSSSDDTETSDDDENDATCRFTPRRDALSSVNNHSVEYHFSVAATVSSVAIAPSGAFLVVGFDTGLISLYPLASRASRHGVILDHIHARGMYTHLNVTISIPPTGNFIFAGVYRGATDLRAYALDSLHVRPTASTLAHMVSHTHSDPKLKGFAAATYLPHKDEYRLLCGLGIKTVHLWRFFRPRTPTGHGSWRYECIFDHATNGISLELLCFHPSQPHAFISKSEHHHVRIWHLDETAHAAKNVVTVFKKAHVDVKHTVDAVAVYGAYAYGGTESFAVMDLHAATRFEVLLPLQEQPSARHMRTLSQVAGHDAAPFTLGRCSDGSVFYHAHDASVAVQAQTTTGLLAVMRLPEAHSEPWLIVAATPDHLHVQSLTAFLQVQEQETHGTRNVRARARSCSSTSDSESDTRSEQWTSLKRPRREVHDKTTRSPPPVVVERIATSQRTGNASPVVSSSSSSGSSYPNTPEQSNERPSPRENNKRMEIDARRHSPILTQEKAVAPSPETSKEHMDNELEQLEQYEPPSSLSGKMLLSATLYQSRGTTDPNASSMDIVPTDDVKADMASATLEQIHLLQQFSRENERLQMNFRTERARLYQQLDCRCALSSVSTKSSCRGRNWRQNVAHHYRKRQQLERRHKEQLVAQLHQLRAKYTMQSHDLDTMQQLQANAMLARQQLEHLHRQLQRQARATSPASPVKVYDMPNHVSDARVPSREF</sequence>
<evidence type="ECO:0000313" key="1">
    <source>
        <dbReference type="EMBL" id="KAI9920058.1"/>
    </source>
</evidence>
<organism evidence="1 2">
    <name type="scientific">Peronosclerospora sorghi</name>
    <dbReference type="NCBI Taxonomy" id="230839"/>
    <lineage>
        <taxon>Eukaryota</taxon>
        <taxon>Sar</taxon>
        <taxon>Stramenopiles</taxon>
        <taxon>Oomycota</taxon>
        <taxon>Peronosporomycetes</taxon>
        <taxon>Peronosporales</taxon>
        <taxon>Peronosporaceae</taxon>
        <taxon>Peronosclerospora</taxon>
    </lineage>
</organism>
<gene>
    <name evidence="1" type="ORF">PsorP6_015819</name>
</gene>
<keyword evidence="2" id="KW-1185">Reference proteome</keyword>
<dbReference type="Proteomes" id="UP001163321">
    <property type="component" value="Chromosome 10"/>
</dbReference>
<protein>
    <submittedName>
        <fullName evidence="1">Uncharacterized protein</fullName>
    </submittedName>
</protein>